<dbReference type="Proteomes" id="UP000707352">
    <property type="component" value="Unassembled WGS sequence"/>
</dbReference>
<sequence length="172" mass="18721">MPLYFAYGSNMDKAAMAKRCPASKPVGLARLMRHRFIIFEGGYASVMRDLQRAVWGMVWDLALGDVPALDRYESLSTGLYTKVVQPVVTEQGPRRAIVYIGRSAKPGPPKPGYMEGVVAAAEEAGLPKDYVQGLRGFLPQAKQAALSSLPPAEPKVRPRFGAPSVSRKPGEF</sequence>
<dbReference type="Gene3D" id="3.10.490.10">
    <property type="entry name" value="Gamma-glutamyl cyclotransferase-like"/>
    <property type="match status" value="1"/>
</dbReference>
<dbReference type="PANTHER" id="PTHR12935">
    <property type="entry name" value="GAMMA-GLUTAMYLCYCLOTRANSFERASE"/>
    <property type="match status" value="1"/>
</dbReference>
<feature type="region of interest" description="Disordered" evidence="2">
    <location>
        <begin position="147"/>
        <end position="172"/>
    </location>
</feature>
<dbReference type="InterPro" id="IPR036568">
    <property type="entry name" value="GGCT-like_sf"/>
</dbReference>
<evidence type="ECO:0000313" key="3">
    <source>
        <dbReference type="EMBL" id="NIX77796.1"/>
    </source>
</evidence>
<keyword evidence="4" id="KW-1185">Reference proteome</keyword>
<evidence type="ECO:0000256" key="2">
    <source>
        <dbReference type="SAM" id="MobiDB-lite"/>
    </source>
</evidence>
<name>A0ABX0VF41_9HYPH</name>
<proteinExistence type="predicted"/>
<dbReference type="PANTHER" id="PTHR12935:SF0">
    <property type="entry name" value="GAMMA-GLUTAMYLCYCLOTRANSFERASE"/>
    <property type="match status" value="1"/>
</dbReference>
<reference evidence="3 4" key="1">
    <citation type="submission" date="2020-03" db="EMBL/GenBank/DDBJ databases">
        <title>The genome sequence of Microvirga sp. c23x22.</title>
        <authorList>
            <person name="Zhang X."/>
        </authorList>
    </citation>
    <scope>NUCLEOTIDE SEQUENCE [LARGE SCALE GENOMIC DNA]</scope>
    <source>
        <strain evidence="4">c23x22</strain>
    </source>
</reference>
<dbReference type="InterPro" id="IPR017939">
    <property type="entry name" value="G-Glutamylcylcotransferase"/>
</dbReference>
<dbReference type="Pfam" id="PF13772">
    <property type="entry name" value="AIG2_2"/>
    <property type="match status" value="1"/>
</dbReference>
<comment type="caution">
    <text evidence="3">The sequence shown here is derived from an EMBL/GenBank/DDBJ whole genome shotgun (WGS) entry which is preliminary data.</text>
</comment>
<dbReference type="RefSeq" id="WP_167673679.1">
    <property type="nucleotide sequence ID" value="NZ_JAATJS010000004.1"/>
</dbReference>
<organism evidence="3 4">
    <name type="scientific">Microvirga terricola</name>
    <dbReference type="NCBI Taxonomy" id="2719797"/>
    <lineage>
        <taxon>Bacteria</taxon>
        <taxon>Pseudomonadati</taxon>
        <taxon>Pseudomonadota</taxon>
        <taxon>Alphaproteobacteria</taxon>
        <taxon>Hyphomicrobiales</taxon>
        <taxon>Methylobacteriaceae</taxon>
        <taxon>Microvirga</taxon>
    </lineage>
</organism>
<dbReference type="EMBL" id="JAATJS010000004">
    <property type="protein sequence ID" value="NIX77796.1"/>
    <property type="molecule type" value="Genomic_DNA"/>
</dbReference>
<dbReference type="SUPFAM" id="SSF110857">
    <property type="entry name" value="Gamma-glutamyl cyclotransferase-like"/>
    <property type="match status" value="1"/>
</dbReference>
<gene>
    <name evidence="3" type="ORF">HB375_14435</name>
</gene>
<protein>
    <submittedName>
        <fullName evidence="3">Gamma-glutamylcyclotransferase</fullName>
    </submittedName>
</protein>
<evidence type="ECO:0000313" key="4">
    <source>
        <dbReference type="Proteomes" id="UP000707352"/>
    </source>
</evidence>
<keyword evidence="1" id="KW-0456">Lyase</keyword>
<dbReference type="InterPro" id="IPR013024">
    <property type="entry name" value="GGCT-like"/>
</dbReference>
<evidence type="ECO:0000256" key="1">
    <source>
        <dbReference type="ARBA" id="ARBA00023239"/>
    </source>
</evidence>
<dbReference type="CDD" id="cd06661">
    <property type="entry name" value="GGCT_like"/>
    <property type="match status" value="1"/>
</dbReference>
<accession>A0ABX0VF41</accession>